<dbReference type="RefSeq" id="WP_172187638.1">
    <property type="nucleotide sequence ID" value="NZ_CAWPPK010000251.1"/>
</dbReference>
<name>A0ABX2CWK5_9CYAN</name>
<reference evidence="2 3" key="1">
    <citation type="journal article" date="2020" name="Sci. Rep.">
        <title>A novel cyanobacterial geosmin producer, revising GeoA distribution and dispersion patterns in Bacteria.</title>
        <authorList>
            <person name="Churro C."/>
            <person name="Semedo-Aguiar A.P."/>
            <person name="Silva A.D."/>
            <person name="Pereira-Leal J.B."/>
            <person name="Leite R.B."/>
        </authorList>
    </citation>
    <scope>NUCLEOTIDE SEQUENCE [LARGE SCALE GENOMIC DNA]</scope>
    <source>
        <strain evidence="2 3">IPMA8</strain>
    </source>
</reference>
<sequence>MAVGKRWLRDELIIAMNLYCKLPFGKLDEKTPIIIEVANKLGRTPSSLTMKLCNLASLDPILQARGVQGLRNASKADREIWQEFYNNWEELGVESEERFQELFKNLISEEYELPNQRKFNNSIPIKTPRSQPTGSTEATVSVKARIGQNFFRQTVLANYNSRCCITGNPIPELLVASHILPWGSYIDHRLNPHNGLCLARTQDTAFDKGLITFDEDYRLIISAYLESFLPDETLYRNFVGYCGQQIHFPNKFHPDPDFIRRHRQEVFIGKEITN</sequence>
<comment type="caution">
    <text evidence="2">The sequence shown here is derived from an EMBL/GenBank/DDBJ whole genome shotgun (WGS) entry which is preliminary data.</text>
</comment>
<gene>
    <name evidence="2" type="ORF">E5S67_02521</name>
</gene>
<dbReference type="InterPro" id="IPR003615">
    <property type="entry name" value="HNH_nuc"/>
</dbReference>
<protein>
    <recommendedName>
        <fullName evidence="1">HNH nuclease domain-containing protein</fullName>
    </recommendedName>
</protein>
<evidence type="ECO:0000313" key="3">
    <source>
        <dbReference type="Proteomes" id="UP000702425"/>
    </source>
</evidence>
<organism evidence="2 3">
    <name type="scientific">Microcoleus asticus IPMA8</name>
    <dbReference type="NCBI Taxonomy" id="2563858"/>
    <lineage>
        <taxon>Bacteria</taxon>
        <taxon>Bacillati</taxon>
        <taxon>Cyanobacteriota</taxon>
        <taxon>Cyanophyceae</taxon>
        <taxon>Oscillatoriophycideae</taxon>
        <taxon>Oscillatoriales</taxon>
        <taxon>Microcoleaceae</taxon>
        <taxon>Microcoleus</taxon>
        <taxon>Microcoleus asticus</taxon>
    </lineage>
</organism>
<keyword evidence="3" id="KW-1185">Reference proteome</keyword>
<dbReference type="Proteomes" id="UP000702425">
    <property type="component" value="Unassembled WGS sequence"/>
</dbReference>
<dbReference type="EMBL" id="SRRZ01000039">
    <property type="protein sequence ID" value="NQE34792.1"/>
    <property type="molecule type" value="Genomic_DNA"/>
</dbReference>
<proteinExistence type="predicted"/>
<dbReference type="Pfam" id="PF13391">
    <property type="entry name" value="HNH_2"/>
    <property type="match status" value="1"/>
</dbReference>
<accession>A0ABX2CWK5</accession>
<feature type="domain" description="HNH nuclease" evidence="1">
    <location>
        <begin position="163"/>
        <end position="214"/>
    </location>
</feature>
<evidence type="ECO:0000259" key="1">
    <source>
        <dbReference type="Pfam" id="PF13391"/>
    </source>
</evidence>
<evidence type="ECO:0000313" key="2">
    <source>
        <dbReference type="EMBL" id="NQE34792.1"/>
    </source>
</evidence>